<gene>
    <name evidence="1" type="primary">yokL</name>
    <name evidence="1" type="ORF">Back11_60790</name>
</gene>
<dbReference type="Gene3D" id="3.40.630.30">
    <property type="match status" value="1"/>
</dbReference>
<dbReference type="PANTHER" id="PTHR43415">
    <property type="entry name" value="SPERMIDINE N(1)-ACETYLTRANSFERASE"/>
    <property type="match status" value="1"/>
</dbReference>
<dbReference type="OrthoDB" id="9795206at2"/>
<dbReference type="EMBL" id="AP019308">
    <property type="protein sequence ID" value="BBH24734.1"/>
    <property type="molecule type" value="Genomic_DNA"/>
</dbReference>
<reference evidence="1 2" key="1">
    <citation type="submission" date="2018-11" db="EMBL/GenBank/DDBJ databases">
        <title>Complete genome sequence of Paenibacillus baekrokdamisoli strain KCTC 33723.</title>
        <authorList>
            <person name="Kang S.W."/>
            <person name="Lee K.C."/>
            <person name="Kim K.K."/>
            <person name="Kim J.S."/>
            <person name="Kim D.S."/>
            <person name="Ko S.H."/>
            <person name="Yang S.H."/>
            <person name="Lee J.S."/>
        </authorList>
    </citation>
    <scope>NUCLEOTIDE SEQUENCE [LARGE SCALE GENOMIC DNA]</scope>
    <source>
        <strain evidence="1 2">KCTC 33723</strain>
    </source>
</reference>
<dbReference type="PROSITE" id="PS51186">
    <property type="entry name" value="GNAT"/>
    <property type="match status" value="1"/>
</dbReference>
<dbReference type="KEGG" id="pbk:Back11_60790"/>
<evidence type="ECO:0000313" key="1">
    <source>
        <dbReference type="EMBL" id="BBH24734.1"/>
    </source>
</evidence>
<sequence length="183" mass="21393">MISNIWTGTKVRLRSVLSSDWEKYHNNDYDSECERLCDVIHFPRSEEGTKLWAEHQSSKTPDGDNYMFAIETLDGELVGGINAHSCDSRNGTFKYGIGIFREHWRKGYASEAVKLLLRYYFEELRYHKVTANIYAFNDSSIAIHESLGFKQEGRLRKMIFTNGKHFDELIYGLLNSEYEELNR</sequence>
<name>A0A3G9JPF8_9BACL</name>
<organism evidence="1 2">
    <name type="scientific">Paenibacillus baekrokdamisoli</name>
    <dbReference type="NCBI Taxonomy" id="1712516"/>
    <lineage>
        <taxon>Bacteria</taxon>
        <taxon>Bacillati</taxon>
        <taxon>Bacillota</taxon>
        <taxon>Bacilli</taxon>
        <taxon>Bacillales</taxon>
        <taxon>Paenibacillaceae</taxon>
        <taxon>Paenibacillus</taxon>
    </lineage>
</organism>
<protein>
    <submittedName>
        <fullName evidence="1">SPBc2 prophage-derived uncharacterized N-acetyltransferase YokL</fullName>
    </submittedName>
</protein>
<dbReference type="Proteomes" id="UP000275368">
    <property type="component" value="Chromosome"/>
</dbReference>
<proteinExistence type="predicted"/>
<dbReference type="PANTHER" id="PTHR43415:SF5">
    <property type="entry name" value="ACETYLTRANSFERASE"/>
    <property type="match status" value="1"/>
</dbReference>
<dbReference type="RefSeq" id="WP_125665133.1">
    <property type="nucleotide sequence ID" value="NZ_AP019308.1"/>
</dbReference>
<dbReference type="InterPro" id="IPR000182">
    <property type="entry name" value="GNAT_dom"/>
</dbReference>
<keyword evidence="1" id="KW-0808">Transferase</keyword>
<dbReference type="SUPFAM" id="SSF55729">
    <property type="entry name" value="Acyl-CoA N-acyltransferases (Nat)"/>
    <property type="match status" value="1"/>
</dbReference>
<dbReference type="InterPro" id="IPR016181">
    <property type="entry name" value="Acyl_CoA_acyltransferase"/>
</dbReference>
<accession>A0A3G9JPF8</accession>
<dbReference type="GO" id="GO:0016747">
    <property type="term" value="F:acyltransferase activity, transferring groups other than amino-acyl groups"/>
    <property type="evidence" value="ECO:0007669"/>
    <property type="project" value="InterPro"/>
</dbReference>
<dbReference type="AlphaFoldDB" id="A0A3G9JPF8"/>
<dbReference type="Pfam" id="PF13302">
    <property type="entry name" value="Acetyltransf_3"/>
    <property type="match status" value="1"/>
</dbReference>
<evidence type="ECO:0000313" key="2">
    <source>
        <dbReference type="Proteomes" id="UP000275368"/>
    </source>
</evidence>
<keyword evidence="2" id="KW-1185">Reference proteome</keyword>